<dbReference type="InterPro" id="IPR006073">
    <property type="entry name" value="GTP-bd"/>
</dbReference>
<dbReference type="SUPFAM" id="SSF52540">
    <property type="entry name" value="P-loop containing nucleoside triphosphate hydrolases"/>
    <property type="match status" value="1"/>
</dbReference>
<accession>A0A9C7PW23</accession>
<evidence type="ECO:0000256" key="7">
    <source>
        <dbReference type="ARBA" id="ARBA00023134"/>
    </source>
</evidence>
<dbReference type="InterPro" id="IPR030393">
    <property type="entry name" value="G_ENGB_dom"/>
</dbReference>
<evidence type="ECO:0000256" key="9">
    <source>
        <dbReference type="ARBA" id="ARBA00023306"/>
    </source>
</evidence>
<dbReference type="Pfam" id="PF01926">
    <property type="entry name" value="MMR_HSR1"/>
    <property type="match status" value="1"/>
</dbReference>
<dbReference type="OrthoDB" id="391988at2759"/>
<evidence type="ECO:0000313" key="12">
    <source>
        <dbReference type="Proteomes" id="UP001061958"/>
    </source>
</evidence>
<dbReference type="EMBL" id="BQMJ01000024">
    <property type="protein sequence ID" value="GJQ11444.1"/>
    <property type="molecule type" value="Genomic_DNA"/>
</dbReference>
<evidence type="ECO:0000256" key="1">
    <source>
        <dbReference type="ARBA" id="ARBA00001946"/>
    </source>
</evidence>
<evidence type="ECO:0000256" key="4">
    <source>
        <dbReference type="ARBA" id="ARBA00022723"/>
    </source>
</evidence>
<reference evidence="11" key="2">
    <citation type="submission" date="2022-01" db="EMBL/GenBank/DDBJ databases">
        <authorList>
            <person name="Hirooka S."/>
            <person name="Miyagishima S.Y."/>
        </authorList>
    </citation>
    <scope>NUCLEOTIDE SEQUENCE</scope>
    <source>
        <strain evidence="11">NBRC 102759</strain>
    </source>
</reference>
<evidence type="ECO:0000256" key="3">
    <source>
        <dbReference type="ARBA" id="ARBA00022618"/>
    </source>
</evidence>
<gene>
    <name evidence="11" type="ORF">GpartN1_g3235.t1</name>
</gene>
<dbReference type="PANTHER" id="PTHR11649:SF13">
    <property type="entry name" value="ENGB-TYPE G DOMAIN-CONTAINING PROTEIN"/>
    <property type="match status" value="1"/>
</dbReference>
<keyword evidence="12" id="KW-1185">Reference proteome</keyword>
<keyword evidence="3" id="KW-0132">Cell division</keyword>
<dbReference type="Gene3D" id="3.40.50.300">
    <property type="entry name" value="P-loop containing nucleotide triphosphate hydrolases"/>
    <property type="match status" value="1"/>
</dbReference>
<evidence type="ECO:0000256" key="8">
    <source>
        <dbReference type="ARBA" id="ARBA00023210"/>
    </source>
</evidence>
<evidence type="ECO:0000256" key="2">
    <source>
        <dbReference type="ARBA" id="ARBA00009638"/>
    </source>
</evidence>
<evidence type="ECO:0000256" key="6">
    <source>
        <dbReference type="ARBA" id="ARBA00022842"/>
    </source>
</evidence>
<keyword evidence="8" id="KW-0717">Septation</keyword>
<dbReference type="PANTHER" id="PTHR11649">
    <property type="entry name" value="MSS1/TRME-RELATED GTP-BINDING PROTEIN"/>
    <property type="match status" value="1"/>
</dbReference>
<reference evidence="11" key="1">
    <citation type="journal article" date="2022" name="Proc. Natl. Acad. Sci. U.S.A.">
        <title>Life cycle and functional genomics of the unicellular red alga Galdieria for elucidating algal and plant evolution and industrial use.</title>
        <authorList>
            <person name="Hirooka S."/>
            <person name="Itabashi T."/>
            <person name="Ichinose T.M."/>
            <person name="Onuma R."/>
            <person name="Fujiwara T."/>
            <person name="Yamashita S."/>
            <person name="Jong L.W."/>
            <person name="Tomita R."/>
            <person name="Iwane A.H."/>
            <person name="Miyagishima S.Y."/>
        </authorList>
    </citation>
    <scope>NUCLEOTIDE SEQUENCE</scope>
    <source>
        <strain evidence="11">NBRC 102759</strain>
    </source>
</reference>
<dbReference type="GO" id="GO:0046872">
    <property type="term" value="F:metal ion binding"/>
    <property type="evidence" value="ECO:0007669"/>
    <property type="project" value="UniProtKB-KW"/>
</dbReference>
<dbReference type="InterPro" id="IPR019987">
    <property type="entry name" value="GTP-bd_ribosome_bio_YsxC"/>
</dbReference>
<evidence type="ECO:0000256" key="5">
    <source>
        <dbReference type="ARBA" id="ARBA00022741"/>
    </source>
</evidence>
<dbReference type="NCBIfam" id="TIGR03598">
    <property type="entry name" value="GTPase_YsxC"/>
    <property type="match status" value="1"/>
</dbReference>
<comment type="similarity">
    <text evidence="2">Belongs to the TRAFAC class TrmE-Era-EngA-EngB-Septin-like GTPase superfamily. EngB GTPase family.</text>
</comment>
<dbReference type="GO" id="GO:0051301">
    <property type="term" value="P:cell division"/>
    <property type="evidence" value="ECO:0007669"/>
    <property type="project" value="UniProtKB-KW"/>
</dbReference>
<proteinExistence type="inferred from homology"/>
<dbReference type="CDD" id="cd01876">
    <property type="entry name" value="YihA_EngB"/>
    <property type="match status" value="1"/>
</dbReference>
<dbReference type="GO" id="GO:0005525">
    <property type="term" value="F:GTP binding"/>
    <property type="evidence" value="ECO:0007669"/>
    <property type="project" value="UniProtKB-KW"/>
</dbReference>
<sequence length="481" mass="55264">MAVVRILFRPEMICFVWKPLVWQSSSRKLHFHRGFVHKKYNGRSASSWSVTDFKYSVKFLCTTSTQQPPPETKERLEQRFLELLKQKATRKAYDLVLNHISSGHELEEQSRRRFIKKLSSAGRADLGHALYEISRSEKDLSSSDSTLLLSIWKSVDSQKQKTLMEKILNDLEDWIHITVKEKSNNSVDNSKLSIAVQVCVELANYYVQRGDLAQSLTYVRCLEQLKEYVSTAVVNKLLTVYSKAKSLEGLYAIIEMKKRCSVASDSDTNTLLAGAFIKEIHFVTGAVSMETLPKPLPEVAFVGKSNVGKSSLLNLLVNNYSIAYTSKTPGKTQQLNYFIVNRSQEDKKFFLVDLPGYGYARVSKETRDKWVDLIRDYLEQRKCLQVLFHLIDASQGISQEDRYFIEFLLTTHVLERYYAVLTKMDKCNKPKDMVVQSIKSELLTLGFPFEVMVIPTSFKQRWGSEDLWLALKPLILRNSAI</sequence>
<dbReference type="Proteomes" id="UP001061958">
    <property type="component" value="Unassembled WGS sequence"/>
</dbReference>
<keyword evidence="9" id="KW-0131">Cell cycle</keyword>
<dbReference type="HAMAP" id="MF_00321">
    <property type="entry name" value="GTPase_EngB"/>
    <property type="match status" value="1"/>
</dbReference>
<dbReference type="InterPro" id="IPR027417">
    <property type="entry name" value="P-loop_NTPase"/>
</dbReference>
<keyword evidence="7" id="KW-0342">GTP-binding</keyword>
<feature type="domain" description="EngB-type G" evidence="10">
    <location>
        <begin position="295"/>
        <end position="477"/>
    </location>
</feature>
<comment type="caution">
    <text evidence="11">The sequence shown here is derived from an EMBL/GenBank/DDBJ whole genome shotgun (WGS) entry which is preliminary data.</text>
</comment>
<organism evidence="11 12">
    <name type="scientific">Galdieria partita</name>
    <dbReference type="NCBI Taxonomy" id="83374"/>
    <lineage>
        <taxon>Eukaryota</taxon>
        <taxon>Rhodophyta</taxon>
        <taxon>Bangiophyceae</taxon>
        <taxon>Galdieriales</taxon>
        <taxon>Galdieriaceae</taxon>
        <taxon>Galdieria</taxon>
    </lineage>
</organism>
<name>A0A9C7PW23_9RHOD</name>
<protein>
    <recommendedName>
        <fullName evidence="10">EngB-type G domain-containing protein</fullName>
    </recommendedName>
</protein>
<keyword evidence="5" id="KW-0547">Nucleotide-binding</keyword>
<keyword evidence="6" id="KW-0460">Magnesium</keyword>
<evidence type="ECO:0000259" key="10">
    <source>
        <dbReference type="PROSITE" id="PS51706"/>
    </source>
</evidence>
<comment type="cofactor">
    <cofactor evidence="1">
        <name>Mg(2+)</name>
        <dbReference type="ChEBI" id="CHEBI:18420"/>
    </cofactor>
</comment>
<keyword evidence="4" id="KW-0479">Metal-binding</keyword>
<evidence type="ECO:0000313" key="11">
    <source>
        <dbReference type="EMBL" id="GJQ11444.1"/>
    </source>
</evidence>
<dbReference type="AlphaFoldDB" id="A0A9C7PW23"/>
<dbReference type="PROSITE" id="PS51706">
    <property type="entry name" value="G_ENGB"/>
    <property type="match status" value="1"/>
</dbReference>